<sequence>MGSKTPTTDWRIIGVSGDTVDGRTISADALRQMAESYDPAVYGARINLEHMSFLFPDYAGGYGDVVELKAAPWPQDAAKTALYARLAVQPALQELWQSGKKIYTSMEIADNFAKTGKAYLVGLAITDTPASLGTTANYSRAALQATAQATTFSTYTESHTMTQPDPQNTPAHDVQTGQQTEQIAEGIFSRLLALFKKTDAQPENPPATSTAPTPDLLPDDTTDYRAEYQAAAELIQKLTDKITAVENQYSELLHKLETEPAAPERPAHTGHTPPSVGW</sequence>
<accession>A0ABS9NL41</accession>
<name>A0ABS9NL41_9NEIS</name>
<organism evidence="3 4">
    <name type="scientific">Kingella pumchi</name>
    <dbReference type="NCBI Taxonomy" id="2779506"/>
    <lineage>
        <taxon>Bacteria</taxon>
        <taxon>Pseudomonadati</taxon>
        <taxon>Pseudomonadota</taxon>
        <taxon>Betaproteobacteria</taxon>
        <taxon>Neisseriales</taxon>
        <taxon>Neisseriaceae</taxon>
        <taxon>Kingella</taxon>
    </lineage>
</organism>
<dbReference type="RefSeq" id="WP_238745915.1">
    <property type="nucleotide sequence ID" value="NZ_JAKOOW010000009.1"/>
</dbReference>
<feature type="compositionally biased region" description="Low complexity" evidence="2">
    <location>
        <begin position="206"/>
        <end position="216"/>
    </location>
</feature>
<feature type="region of interest" description="Disordered" evidence="2">
    <location>
        <begin position="200"/>
        <end position="221"/>
    </location>
</feature>
<evidence type="ECO:0000256" key="2">
    <source>
        <dbReference type="SAM" id="MobiDB-lite"/>
    </source>
</evidence>
<proteinExistence type="predicted"/>
<dbReference type="Pfam" id="PF05929">
    <property type="entry name" value="Phage_GPO"/>
    <property type="match status" value="1"/>
</dbReference>
<dbReference type="InterPro" id="IPR009228">
    <property type="entry name" value="Capsid_scaffold_GpO"/>
</dbReference>
<keyword evidence="4" id="KW-1185">Reference proteome</keyword>
<evidence type="ECO:0000256" key="1">
    <source>
        <dbReference type="SAM" id="Coils"/>
    </source>
</evidence>
<comment type="caution">
    <text evidence="3">The sequence shown here is derived from an EMBL/GenBank/DDBJ whole genome shotgun (WGS) entry which is preliminary data.</text>
</comment>
<evidence type="ECO:0000313" key="4">
    <source>
        <dbReference type="Proteomes" id="UP001298424"/>
    </source>
</evidence>
<feature type="region of interest" description="Disordered" evidence="2">
    <location>
        <begin position="258"/>
        <end position="278"/>
    </location>
</feature>
<evidence type="ECO:0000313" key="3">
    <source>
        <dbReference type="EMBL" id="MCG6503513.1"/>
    </source>
</evidence>
<gene>
    <name evidence="3" type="ORF">MB824_03255</name>
</gene>
<dbReference type="EMBL" id="JAKOOW010000009">
    <property type="protein sequence ID" value="MCG6503513.1"/>
    <property type="molecule type" value="Genomic_DNA"/>
</dbReference>
<protein>
    <submittedName>
        <fullName evidence="3">GPO family capsid scaffolding protein</fullName>
    </submittedName>
</protein>
<keyword evidence="1" id="KW-0175">Coiled coil</keyword>
<feature type="coiled-coil region" evidence="1">
    <location>
        <begin position="228"/>
        <end position="255"/>
    </location>
</feature>
<reference evidence="3 4" key="1">
    <citation type="submission" date="2022-02" db="EMBL/GenBank/DDBJ databases">
        <title>Genome sequence data of Kingella unionensis sp. nov. strain CICC 24913 (CCUG 75125).</title>
        <authorList>
            <person name="Xiao M."/>
        </authorList>
    </citation>
    <scope>NUCLEOTIDE SEQUENCE [LARGE SCALE GENOMIC DNA]</scope>
    <source>
        <strain evidence="3 4">CICC 24913</strain>
    </source>
</reference>
<dbReference type="Proteomes" id="UP001298424">
    <property type="component" value="Unassembled WGS sequence"/>
</dbReference>